<dbReference type="GO" id="GO:0006412">
    <property type="term" value="P:translation"/>
    <property type="evidence" value="ECO:0007669"/>
    <property type="project" value="InterPro"/>
</dbReference>
<comment type="similarity">
    <text evidence="1">Belongs to the universal ribosomal protein uS17 family.</text>
</comment>
<evidence type="ECO:0000313" key="5">
    <source>
        <dbReference type="Proteomes" id="UP000827549"/>
    </source>
</evidence>
<dbReference type="PANTHER" id="PTHR10744">
    <property type="entry name" value="40S RIBOSOMAL PROTEIN S11 FAMILY MEMBER"/>
    <property type="match status" value="1"/>
</dbReference>
<evidence type="ECO:0000256" key="3">
    <source>
        <dbReference type="ARBA" id="ARBA00023274"/>
    </source>
</evidence>
<dbReference type="RefSeq" id="XP_062624561.1">
    <property type="nucleotide sequence ID" value="XM_062768577.1"/>
</dbReference>
<dbReference type="SUPFAM" id="SSF50249">
    <property type="entry name" value="Nucleic acid-binding proteins"/>
    <property type="match status" value="1"/>
</dbReference>
<organism evidence="4 5">
    <name type="scientific">Vanrija pseudolonga</name>
    <dbReference type="NCBI Taxonomy" id="143232"/>
    <lineage>
        <taxon>Eukaryota</taxon>
        <taxon>Fungi</taxon>
        <taxon>Dikarya</taxon>
        <taxon>Basidiomycota</taxon>
        <taxon>Agaricomycotina</taxon>
        <taxon>Tremellomycetes</taxon>
        <taxon>Trichosporonales</taxon>
        <taxon>Trichosporonaceae</taxon>
        <taxon>Vanrija</taxon>
    </lineage>
</organism>
<dbReference type="EMBL" id="CP086715">
    <property type="protein sequence ID" value="WOO78529.1"/>
    <property type="molecule type" value="Genomic_DNA"/>
</dbReference>
<dbReference type="Pfam" id="PF00366">
    <property type="entry name" value="Ribosomal_S17"/>
    <property type="match status" value="1"/>
</dbReference>
<dbReference type="InterPro" id="IPR012340">
    <property type="entry name" value="NA-bd_OB-fold"/>
</dbReference>
<dbReference type="GeneID" id="87805326"/>
<dbReference type="GO" id="GO:0003735">
    <property type="term" value="F:structural constituent of ribosome"/>
    <property type="evidence" value="ECO:0007669"/>
    <property type="project" value="InterPro"/>
</dbReference>
<evidence type="ECO:0000256" key="2">
    <source>
        <dbReference type="ARBA" id="ARBA00022980"/>
    </source>
</evidence>
<accession>A0AAF0Y5C2</accession>
<proteinExistence type="inferred from homology"/>
<dbReference type="Gene3D" id="2.40.50.140">
    <property type="entry name" value="Nucleic acid-binding proteins"/>
    <property type="match status" value="1"/>
</dbReference>
<dbReference type="Proteomes" id="UP000827549">
    <property type="component" value="Chromosome 2"/>
</dbReference>
<dbReference type="PANTHER" id="PTHR10744:SF1">
    <property type="entry name" value="SMALL RIBOSOMAL SUBUNIT PROTEIN US17M"/>
    <property type="match status" value="1"/>
</dbReference>
<dbReference type="NCBIfam" id="NF004123">
    <property type="entry name" value="PRK05610.1"/>
    <property type="match status" value="1"/>
</dbReference>
<sequence length="106" mass="11934">MPNPVPRIQVFSHILKGVVTKTGAMRKTITVTVAREFEHPVLLKKLHRTKKYLVHDEAEKANVGDKVTIRHGKPHSKTKSYSLTSIDVPFVAPKARVIQALEESRT</sequence>
<protein>
    <submittedName>
        <fullName evidence="4">30S ribosomal protein S17</fullName>
    </submittedName>
</protein>
<gene>
    <name evidence="4" type="primary">rpsQ</name>
    <name evidence="4" type="ORF">LOC62_02G002076</name>
</gene>
<dbReference type="AlphaFoldDB" id="A0AAF0Y5C2"/>
<keyword evidence="2 4" id="KW-0689">Ribosomal protein</keyword>
<keyword evidence="5" id="KW-1185">Reference proteome</keyword>
<dbReference type="GO" id="GO:1990904">
    <property type="term" value="C:ribonucleoprotein complex"/>
    <property type="evidence" value="ECO:0007669"/>
    <property type="project" value="UniProtKB-KW"/>
</dbReference>
<dbReference type="CDD" id="cd00364">
    <property type="entry name" value="Ribosomal_uS17"/>
    <property type="match status" value="1"/>
</dbReference>
<reference evidence="4" key="1">
    <citation type="submission" date="2023-10" db="EMBL/GenBank/DDBJ databases">
        <authorList>
            <person name="Noh H."/>
        </authorList>
    </citation>
    <scope>NUCLEOTIDE SEQUENCE</scope>
    <source>
        <strain evidence="4">DUCC4014</strain>
    </source>
</reference>
<evidence type="ECO:0000313" key="4">
    <source>
        <dbReference type="EMBL" id="WOO78529.1"/>
    </source>
</evidence>
<evidence type="ECO:0000256" key="1">
    <source>
        <dbReference type="ARBA" id="ARBA00010254"/>
    </source>
</evidence>
<dbReference type="GO" id="GO:0005840">
    <property type="term" value="C:ribosome"/>
    <property type="evidence" value="ECO:0007669"/>
    <property type="project" value="UniProtKB-KW"/>
</dbReference>
<dbReference type="InterPro" id="IPR000266">
    <property type="entry name" value="Ribosomal_uS17"/>
</dbReference>
<dbReference type="GO" id="GO:0005739">
    <property type="term" value="C:mitochondrion"/>
    <property type="evidence" value="ECO:0007669"/>
    <property type="project" value="TreeGrafter"/>
</dbReference>
<keyword evidence="3" id="KW-0687">Ribonucleoprotein</keyword>
<name>A0AAF0Y5C2_9TREE</name>